<gene>
    <name evidence="5" type="primary">Tigd2</name>
    <name evidence="5" type="ORF">EVAR_37976_1</name>
</gene>
<dbReference type="GO" id="GO:0005634">
    <property type="term" value="C:nucleus"/>
    <property type="evidence" value="ECO:0007669"/>
    <property type="project" value="UniProtKB-SubCell"/>
</dbReference>
<sequence length="405" mass="46428">MVPYVGDSKTIQRIIMELCEPYFEKRHTIYMDRFFTSPITVDLLWLRETGVVGMVMANRRGLPEEQRQQSLEVNEMTFCHRGNLTACKWKDKREVLMLTTKHAATWTEETAKRKGVGATKKLKPDCIVDYNHNKMGVDLNDQALANIMAPPRKHSTLTIKDKLRIIEMLDKGDSYPVIARKFGVGRSNVGDIKKNKDKLLKFVSLTERGPGVRKTLKKSENPVLEDALFTWFLQQRRLHVPVNGDMICEKARIFHRQITNSNIGFNASRGWLDKFKNRHGIRRLKMAGEKLSNDEGAIGPFQLELQKVIREKKLTVEQVYNADESGLYWRLLPDHTLASGNEQSASGRKMMKMRVTFMPCANAAGTHKLQLLVVGKSKTHGHLNQHVFLFVIVHKKCLGYERLVS</sequence>
<organism evidence="5 6">
    <name type="scientific">Eumeta variegata</name>
    <name type="common">Bagworm moth</name>
    <name type="synonym">Eumeta japonica</name>
    <dbReference type="NCBI Taxonomy" id="151549"/>
    <lineage>
        <taxon>Eukaryota</taxon>
        <taxon>Metazoa</taxon>
        <taxon>Ecdysozoa</taxon>
        <taxon>Arthropoda</taxon>
        <taxon>Hexapoda</taxon>
        <taxon>Insecta</taxon>
        <taxon>Pterygota</taxon>
        <taxon>Neoptera</taxon>
        <taxon>Endopterygota</taxon>
        <taxon>Lepidoptera</taxon>
        <taxon>Glossata</taxon>
        <taxon>Ditrysia</taxon>
        <taxon>Tineoidea</taxon>
        <taxon>Psychidae</taxon>
        <taxon>Oiketicinae</taxon>
        <taxon>Eumeta</taxon>
    </lineage>
</organism>
<protein>
    <submittedName>
        <fullName evidence="5">Tigger transposable element-derived protein 2</fullName>
    </submittedName>
</protein>
<evidence type="ECO:0000313" key="5">
    <source>
        <dbReference type="EMBL" id="GBP80299.1"/>
    </source>
</evidence>
<evidence type="ECO:0000256" key="3">
    <source>
        <dbReference type="ARBA" id="ARBA00023242"/>
    </source>
</evidence>
<dbReference type="InterPro" id="IPR050863">
    <property type="entry name" value="CenT-Element_Derived"/>
</dbReference>
<keyword evidence="2" id="KW-0238">DNA-binding</keyword>
<keyword evidence="3" id="KW-0539">Nucleus</keyword>
<dbReference type="Pfam" id="PF13843">
    <property type="entry name" value="DDE_Tnp_1_7"/>
    <property type="match status" value="1"/>
</dbReference>
<dbReference type="GO" id="GO:0003677">
    <property type="term" value="F:DNA binding"/>
    <property type="evidence" value="ECO:0007669"/>
    <property type="project" value="UniProtKB-KW"/>
</dbReference>
<comment type="subcellular location">
    <subcellularLocation>
        <location evidence="1">Nucleus</location>
    </subcellularLocation>
</comment>
<dbReference type="InterPro" id="IPR029526">
    <property type="entry name" value="PGBD"/>
</dbReference>
<dbReference type="PANTHER" id="PTHR19303:SF16">
    <property type="entry name" value="JERKY PROTEIN HOMOLOG-LIKE"/>
    <property type="match status" value="1"/>
</dbReference>
<dbReference type="AlphaFoldDB" id="A0A4C1Z0A7"/>
<dbReference type="EMBL" id="BGZK01001455">
    <property type="protein sequence ID" value="GBP80299.1"/>
    <property type="molecule type" value="Genomic_DNA"/>
</dbReference>
<dbReference type="Pfam" id="PF04218">
    <property type="entry name" value="CENP-B_N"/>
    <property type="match status" value="1"/>
</dbReference>
<name>A0A4C1Z0A7_EUMVA</name>
<dbReference type="PROSITE" id="PS51253">
    <property type="entry name" value="HTH_CENPB"/>
    <property type="match status" value="1"/>
</dbReference>
<dbReference type="InterPro" id="IPR006600">
    <property type="entry name" value="HTH_CenpB_DNA-bd_dom"/>
</dbReference>
<evidence type="ECO:0000256" key="2">
    <source>
        <dbReference type="ARBA" id="ARBA00023125"/>
    </source>
</evidence>
<dbReference type="SMART" id="SM00674">
    <property type="entry name" value="CENPB"/>
    <property type="match status" value="1"/>
</dbReference>
<dbReference type="Gene3D" id="1.10.10.60">
    <property type="entry name" value="Homeodomain-like"/>
    <property type="match status" value="2"/>
</dbReference>
<dbReference type="STRING" id="151549.A0A4C1Z0A7"/>
<feature type="domain" description="HTH CENPB-type" evidence="4">
    <location>
        <begin position="212"/>
        <end position="285"/>
    </location>
</feature>
<dbReference type="PANTHER" id="PTHR19303">
    <property type="entry name" value="TRANSPOSON"/>
    <property type="match status" value="1"/>
</dbReference>
<reference evidence="5 6" key="1">
    <citation type="journal article" date="2019" name="Commun. Biol.">
        <title>The bagworm genome reveals a unique fibroin gene that provides high tensile strength.</title>
        <authorList>
            <person name="Kono N."/>
            <person name="Nakamura H."/>
            <person name="Ohtoshi R."/>
            <person name="Tomita M."/>
            <person name="Numata K."/>
            <person name="Arakawa K."/>
        </authorList>
    </citation>
    <scope>NUCLEOTIDE SEQUENCE [LARGE SCALE GENOMIC DNA]</scope>
</reference>
<accession>A0A4C1Z0A7</accession>
<dbReference type="Proteomes" id="UP000299102">
    <property type="component" value="Unassembled WGS sequence"/>
</dbReference>
<comment type="caution">
    <text evidence="5">The sequence shown here is derived from an EMBL/GenBank/DDBJ whole genome shotgun (WGS) entry which is preliminary data.</text>
</comment>
<dbReference type="Pfam" id="PF03184">
    <property type="entry name" value="DDE_1"/>
    <property type="match status" value="1"/>
</dbReference>
<dbReference type="Pfam" id="PF03221">
    <property type="entry name" value="HTH_Tnp_Tc5"/>
    <property type="match status" value="1"/>
</dbReference>
<evidence type="ECO:0000256" key="1">
    <source>
        <dbReference type="ARBA" id="ARBA00004123"/>
    </source>
</evidence>
<dbReference type="OrthoDB" id="125347at2759"/>
<dbReference type="InterPro" id="IPR009057">
    <property type="entry name" value="Homeodomain-like_sf"/>
</dbReference>
<dbReference type="SUPFAM" id="SSF46689">
    <property type="entry name" value="Homeodomain-like"/>
    <property type="match status" value="2"/>
</dbReference>
<proteinExistence type="predicted"/>
<dbReference type="InterPro" id="IPR004875">
    <property type="entry name" value="DDE_SF_endonuclease_dom"/>
</dbReference>
<dbReference type="InterPro" id="IPR007889">
    <property type="entry name" value="HTH_Psq"/>
</dbReference>
<keyword evidence="6" id="KW-1185">Reference proteome</keyword>
<evidence type="ECO:0000313" key="6">
    <source>
        <dbReference type="Proteomes" id="UP000299102"/>
    </source>
</evidence>
<evidence type="ECO:0000259" key="4">
    <source>
        <dbReference type="PROSITE" id="PS51253"/>
    </source>
</evidence>